<dbReference type="InterPro" id="IPR008952">
    <property type="entry name" value="Tetraspanin_EC2_sf"/>
</dbReference>
<name>A0A9J2P8D8_ASCLU</name>
<keyword evidence="2 5" id="KW-0812">Transmembrane</keyword>
<comment type="subcellular location">
    <subcellularLocation>
        <location evidence="1">Membrane</location>
        <topology evidence="1">Multi-pass membrane protein</topology>
    </subcellularLocation>
</comment>
<dbReference type="Gene3D" id="1.10.1450.10">
    <property type="entry name" value="Tetraspanin"/>
    <property type="match status" value="1"/>
</dbReference>
<proteinExistence type="predicted"/>
<dbReference type="WBParaSite" id="ALUE_0000613201-mRNA-1">
    <property type="protein sequence ID" value="ALUE_0000613201-mRNA-1"/>
    <property type="gene ID" value="ALUE_0000613201"/>
</dbReference>
<feature type="transmembrane region" description="Helical" evidence="5">
    <location>
        <begin position="70"/>
        <end position="93"/>
    </location>
</feature>
<dbReference type="Proteomes" id="UP000036681">
    <property type="component" value="Unplaced"/>
</dbReference>
<reference evidence="7" key="1">
    <citation type="submission" date="2023-03" db="UniProtKB">
        <authorList>
            <consortium name="WormBaseParasite"/>
        </authorList>
    </citation>
    <scope>IDENTIFICATION</scope>
</reference>
<dbReference type="AlphaFoldDB" id="A0A9J2P8D8"/>
<feature type="transmembrane region" description="Helical" evidence="5">
    <location>
        <begin position="247"/>
        <end position="272"/>
    </location>
</feature>
<evidence type="ECO:0000256" key="2">
    <source>
        <dbReference type="ARBA" id="ARBA00022692"/>
    </source>
</evidence>
<dbReference type="GO" id="GO:0016020">
    <property type="term" value="C:membrane"/>
    <property type="evidence" value="ECO:0007669"/>
    <property type="project" value="UniProtKB-SubCell"/>
</dbReference>
<sequence>MALCFAAVLVCTTGTLRFYRYRKVLPHLMQREGLFAAVFSVNLLSFMVTAIGLIRIYNFRVTNLVARSDLFVTMLADGVASAGVLTCAIVLLMGSGGWKESIRRDMQNVIKNAFESPDFAEEINQVQAEFECCGTSINDSRPMQIWLDTLNADSAFRDEVFAGYGHLPWSCCSRQSASSCEHIRFSRYLPTLDETAYEHYSTYANQVNKKWECTSLEECKKKQTSALRSVNTNDCVDSFFSAFRLHFFVSTGTAFLLLGLYMSVTTTMCFLVNRTVNGTS</sequence>
<evidence type="ECO:0000256" key="5">
    <source>
        <dbReference type="SAM" id="Phobius"/>
    </source>
</evidence>
<protein>
    <submittedName>
        <fullName evidence="7">Tetraspanin</fullName>
    </submittedName>
</protein>
<feature type="transmembrane region" description="Helical" evidence="5">
    <location>
        <begin position="33"/>
        <end position="58"/>
    </location>
</feature>
<organism evidence="6 7">
    <name type="scientific">Ascaris lumbricoides</name>
    <name type="common">Giant roundworm</name>
    <dbReference type="NCBI Taxonomy" id="6252"/>
    <lineage>
        <taxon>Eukaryota</taxon>
        <taxon>Metazoa</taxon>
        <taxon>Ecdysozoa</taxon>
        <taxon>Nematoda</taxon>
        <taxon>Chromadorea</taxon>
        <taxon>Rhabditida</taxon>
        <taxon>Spirurina</taxon>
        <taxon>Ascaridomorpha</taxon>
        <taxon>Ascaridoidea</taxon>
        <taxon>Ascarididae</taxon>
        <taxon>Ascaris</taxon>
    </lineage>
</organism>
<dbReference type="Pfam" id="PF00335">
    <property type="entry name" value="Tetraspanin"/>
    <property type="match status" value="1"/>
</dbReference>
<evidence type="ECO:0000313" key="7">
    <source>
        <dbReference type="WBParaSite" id="ALUE_0000613201-mRNA-1"/>
    </source>
</evidence>
<keyword evidence="4 5" id="KW-0472">Membrane</keyword>
<evidence type="ECO:0000256" key="1">
    <source>
        <dbReference type="ARBA" id="ARBA00004141"/>
    </source>
</evidence>
<evidence type="ECO:0000256" key="3">
    <source>
        <dbReference type="ARBA" id="ARBA00022989"/>
    </source>
</evidence>
<evidence type="ECO:0000256" key="4">
    <source>
        <dbReference type="ARBA" id="ARBA00023136"/>
    </source>
</evidence>
<accession>A0A9J2P8D8</accession>
<keyword evidence="6" id="KW-1185">Reference proteome</keyword>
<evidence type="ECO:0000313" key="6">
    <source>
        <dbReference type="Proteomes" id="UP000036681"/>
    </source>
</evidence>
<keyword evidence="3 5" id="KW-1133">Transmembrane helix</keyword>
<dbReference type="InterPro" id="IPR018499">
    <property type="entry name" value="Tetraspanin/Peripherin"/>
</dbReference>